<accession>A0A1W2WEN7</accession>
<feature type="compositionally biased region" description="Low complexity" evidence="1">
    <location>
        <begin position="558"/>
        <end position="575"/>
    </location>
</feature>
<feature type="region of interest" description="Disordered" evidence="1">
    <location>
        <begin position="541"/>
        <end position="610"/>
    </location>
</feature>
<dbReference type="OrthoDB" id="6415022at2759"/>
<protein>
    <submittedName>
        <fullName evidence="2">KAT8 regulatory NSL complex subunit 3-like</fullName>
    </submittedName>
</protein>
<dbReference type="STRING" id="7719.ENSCINP00000009991"/>
<dbReference type="Ensembl" id="ENSCINT00000009991.3">
    <property type="protein sequence ID" value="ENSCINP00000009991.3"/>
    <property type="gene ID" value="ENSCING00000004828.3"/>
</dbReference>
<feature type="region of interest" description="Disordered" evidence="1">
    <location>
        <begin position="624"/>
        <end position="651"/>
    </location>
</feature>
<evidence type="ECO:0000256" key="1">
    <source>
        <dbReference type="SAM" id="MobiDB-lite"/>
    </source>
</evidence>
<evidence type="ECO:0000313" key="3">
    <source>
        <dbReference type="Proteomes" id="UP000008144"/>
    </source>
</evidence>
<accession>F6R8Z1</accession>
<feature type="compositionally biased region" description="Low complexity" evidence="1">
    <location>
        <begin position="804"/>
        <end position="821"/>
    </location>
</feature>
<feature type="compositionally biased region" description="Polar residues" evidence="1">
    <location>
        <begin position="947"/>
        <end position="961"/>
    </location>
</feature>
<feature type="compositionally biased region" description="Polar residues" evidence="1">
    <location>
        <begin position="498"/>
        <end position="514"/>
    </location>
</feature>
<dbReference type="RefSeq" id="XP_002127270.1">
    <property type="nucleotide sequence ID" value="XM_002127234.5"/>
</dbReference>
<dbReference type="FunCoup" id="F6R8Z1">
    <property type="interactions" value="3"/>
</dbReference>
<feature type="region of interest" description="Disordered" evidence="1">
    <location>
        <begin position="695"/>
        <end position="717"/>
    </location>
</feature>
<reference evidence="2" key="3">
    <citation type="submission" date="2025-08" db="UniProtKB">
        <authorList>
            <consortium name="Ensembl"/>
        </authorList>
    </citation>
    <scope>IDENTIFICATION</scope>
</reference>
<sequence length="1087" mass="118365">MPWLPSDHAYTKHWSESYLTENSHVLPLKEVLNSEDIFDSYSKSSSSEEEISDDEIDVETVSDPPAVIGSSSWHCAEQKARMQMNECERHVTGMSKGNPLLFTDERESVWEENINKSSWGVLETKIFNKVVKILQSEKLSRLAYKGMPKEIVLRRLSVDKSASCLREALADIGWPIKITQWLHLLLIENLPMTLLSYYLDIMQTLRSKVPSLIERMIMPSRDTGSAATERLGILLKRPWDPAVTAVVSDMKQKLNQPVLFIVVQCTVSQSTLPVTSRRLRFWNSLLSQIGKVVQVGATMDDNDGNTDKASWTVQELAETTLRNVCNRVRELSVRNANRKVVLIGWHTASLINCHVALTEHVSAVVCLGFPLYNMFGQRGSVDDVLCEMKRPTLFIIGDKSSSCRINDLEDRRLKSFTNAVTQSVLIHGADDWLRITEKMKLQNVVTQSMVDRLILEGICEFLLTIYSPAGEALEKASAGTNNSKYFAEVAELERKHGTTNSPGSSQLNQFLSNQKHSEEGKRQSSKIQGLSFNLQTGSISGLTSVPGTDVNRSDAGSRFRGHGSSSRSKSPAMSSEQSSRSITIDLTKDPNSQLSSALSKRKSQFLSPTESQTEAAVAAILGSPPESKINSTPPQASISAASPGLKKRMPHTTVLPTSSSFGRYSSSGAGAPNATHVDSATPSFSLTLGGSIGKLSTQSMKPKPEATSSTGTPGSFIERYQSFVASRSRREDRETLQATSILEQLTSSLDAGKEPTSRSASPEDLSGSLMSQLDSSRRHSFDNVTPRGSQPYRPRGSRVRTRGSSRPPRGSSYPKKMVVGQSGSGGMSSEAQPGDAKNNVVRYVLSSGGLTAAQSRSDNRHMTFMQNKKSFQVSPQPRNLTVTSQSKFTPHKSMMPTATSALKRASSTPLVDLVLGSATASDSSSSTKRPTLPGQIQKSLQPAVGSRTLSPASGVGSSQRSSVKLAPKLFDLFPGNVSQKSQPTPGRSVVYLRDKSMGGTRNLEAKLIKVIKNQKKPMMSPGPSKSITKVQMTPGKAGERHMLSITRPRPTVALQNAEKSVQISTVAPTPANPVSTQGEIVNKSLDS</sequence>
<evidence type="ECO:0000313" key="2">
    <source>
        <dbReference type="Ensembl" id="ENSCINP00000009991.3"/>
    </source>
</evidence>
<feature type="compositionally biased region" description="Low complexity" evidence="1">
    <location>
        <begin position="917"/>
        <end position="927"/>
    </location>
</feature>
<keyword evidence="3" id="KW-1185">Reference proteome</keyword>
<gene>
    <name evidence="2" type="primary">LOC100178064</name>
</gene>
<reference evidence="3" key="1">
    <citation type="journal article" date="2002" name="Science">
        <title>The draft genome of Ciona intestinalis: insights into chordate and vertebrate origins.</title>
        <authorList>
            <person name="Dehal P."/>
            <person name="Satou Y."/>
            <person name="Campbell R.K."/>
            <person name="Chapman J."/>
            <person name="Degnan B."/>
            <person name="De Tomaso A."/>
            <person name="Davidson B."/>
            <person name="Di Gregorio A."/>
            <person name="Gelpke M."/>
            <person name="Goodstein D.M."/>
            <person name="Harafuji N."/>
            <person name="Hastings K.E."/>
            <person name="Ho I."/>
            <person name="Hotta K."/>
            <person name="Huang W."/>
            <person name="Kawashima T."/>
            <person name="Lemaire P."/>
            <person name="Martinez D."/>
            <person name="Meinertzhagen I.A."/>
            <person name="Necula S."/>
            <person name="Nonaka M."/>
            <person name="Putnam N."/>
            <person name="Rash S."/>
            <person name="Saiga H."/>
            <person name="Satake M."/>
            <person name="Terry A."/>
            <person name="Yamada L."/>
            <person name="Wang H.G."/>
            <person name="Awazu S."/>
            <person name="Azumi K."/>
            <person name="Boore J."/>
            <person name="Branno M."/>
            <person name="Chin-Bow S."/>
            <person name="DeSantis R."/>
            <person name="Doyle S."/>
            <person name="Francino P."/>
            <person name="Keys D.N."/>
            <person name="Haga S."/>
            <person name="Hayashi H."/>
            <person name="Hino K."/>
            <person name="Imai K.S."/>
            <person name="Inaba K."/>
            <person name="Kano S."/>
            <person name="Kobayashi K."/>
            <person name="Kobayashi M."/>
            <person name="Lee B.I."/>
            <person name="Makabe K.W."/>
            <person name="Manohar C."/>
            <person name="Matassi G."/>
            <person name="Medina M."/>
            <person name="Mochizuki Y."/>
            <person name="Mount S."/>
            <person name="Morishita T."/>
            <person name="Miura S."/>
            <person name="Nakayama A."/>
            <person name="Nishizaka S."/>
            <person name="Nomoto H."/>
            <person name="Ohta F."/>
            <person name="Oishi K."/>
            <person name="Rigoutsos I."/>
            <person name="Sano M."/>
            <person name="Sasaki A."/>
            <person name="Sasakura Y."/>
            <person name="Shoguchi E."/>
            <person name="Shin-i T."/>
            <person name="Spagnuolo A."/>
            <person name="Stainier D."/>
            <person name="Suzuki M.M."/>
            <person name="Tassy O."/>
            <person name="Takatori N."/>
            <person name="Tokuoka M."/>
            <person name="Yagi K."/>
            <person name="Yoshizaki F."/>
            <person name="Wada S."/>
            <person name="Zhang C."/>
            <person name="Hyatt P.D."/>
            <person name="Larimer F."/>
            <person name="Detter C."/>
            <person name="Doggett N."/>
            <person name="Glavina T."/>
            <person name="Hawkins T."/>
            <person name="Richardson P."/>
            <person name="Lucas S."/>
            <person name="Kohara Y."/>
            <person name="Levine M."/>
            <person name="Satoh N."/>
            <person name="Rokhsar D.S."/>
        </authorList>
    </citation>
    <scope>NUCLEOTIDE SEQUENCE [LARGE SCALE GENOMIC DNA]</scope>
</reference>
<reference evidence="2" key="2">
    <citation type="journal article" date="2008" name="Genome Biol.">
        <title>Improved genome assembly and evidence-based global gene model set for the chordate Ciona intestinalis: new insight into intron and operon populations.</title>
        <authorList>
            <person name="Satou Y."/>
            <person name="Mineta K."/>
            <person name="Ogasawara M."/>
            <person name="Sasakura Y."/>
            <person name="Shoguchi E."/>
            <person name="Ueno K."/>
            <person name="Yamada L."/>
            <person name="Matsumoto J."/>
            <person name="Wasserscheid J."/>
            <person name="Dewar K."/>
            <person name="Wiley G.B."/>
            <person name="Macmil S.L."/>
            <person name="Roe B.A."/>
            <person name="Zeller R.W."/>
            <person name="Hastings K.E."/>
            <person name="Lemaire P."/>
            <person name="Lindquist E."/>
            <person name="Endo T."/>
            <person name="Hotta K."/>
            <person name="Inaba K."/>
        </authorList>
    </citation>
    <scope>NUCLEOTIDE SEQUENCE [LARGE SCALE GENOMIC DNA]</scope>
    <source>
        <strain evidence="2">wild type</strain>
    </source>
</reference>
<feature type="region of interest" description="Disordered" evidence="1">
    <location>
        <begin position="743"/>
        <end position="835"/>
    </location>
</feature>
<feature type="compositionally biased region" description="Polar residues" evidence="1">
    <location>
        <begin position="1063"/>
        <end position="1079"/>
    </location>
</feature>
<feature type="compositionally biased region" description="Polar residues" evidence="1">
    <location>
        <begin position="870"/>
        <end position="888"/>
    </location>
</feature>
<proteinExistence type="predicted"/>
<feature type="region of interest" description="Disordered" evidence="1">
    <location>
        <begin position="1063"/>
        <end position="1087"/>
    </location>
</feature>
<dbReference type="GO" id="GO:0044545">
    <property type="term" value="C:NSL complex"/>
    <property type="evidence" value="ECO:0000318"/>
    <property type="project" value="GO_Central"/>
</dbReference>
<dbReference type="AlphaFoldDB" id="F6R8Z1"/>
<feature type="compositionally biased region" description="Polar residues" evidence="1">
    <location>
        <begin position="695"/>
        <end position="713"/>
    </location>
</feature>
<feature type="region of interest" description="Disordered" evidence="1">
    <location>
        <begin position="1015"/>
        <end position="1049"/>
    </location>
</feature>
<dbReference type="InParanoid" id="F6R8Z1"/>
<dbReference type="GeneTree" id="ENSGT00390000007636"/>
<dbReference type="KEGG" id="cin:100178064"/>
<reference evidence="2" key="4">
    <citation type="submission" date="2025-09" db="UniProtKB">
        <authorList>
            <consortium name="Ensembl"/>
        </authorList>
    </citation>
    <scope>IDENTIFICATION</scope>
</reference>
<dbReference type="EMBL" id="EAAA01002581">
    <property type="status" value="NOT_ANNOTATED_CDS"/>
    <property type="molecule type" value="Genomic_DNA"/>
</dbReference>
<feature type="region of interest" description="Disordered" evidence="1">
    <location>
        <begin position="494"/>
        <end position="526"/>
    </location>
</feature>
<dbReference type="GeneID" id="100178064"/>
<name>F6R8Z1_CIOIN</name>
<dbReference type="GO" id="GO:0045944">
    <property type="term" value="P:positive regulation of transcription by RNA polymerase II"/>
    <property type="evidence" value="ECO:0000318"/>
    <property type="project" value="GO_Central"/>
</dbReference>
<feature type="region of interest" description="Disordered" evidence="1">
    <location>
        <begin position="917"/>
        <end position="961"/>
    </location>
</feature>
<dbReference type="HOGENOM" id="CLU_285116_0_0_1"/>
<dbReference type="Proteomes" id="UP000008144">
    <property type="component" value="Chromosome 8"/>
</dbReference>
<dbReference type="PANTHER" id="PTHR13136">
    <property type="entry name" value="TESTIS DEVELOPMENT PROTEIN PRTD"/>
    <property type="match status" value="1"/>
</dbReference>
<dbReference type="PANTHER" id="PTHR13136:SF16">
    <property type="entry name" value="KAT8 REGULATORY NSL COMPLEX SUBUNIT 3"/>
    <property type="match status" value="1"/>
</dbReference>
<feature type="compositionally biased region" description="Polar residues" evidence="1">
    <location>
        <begin position="576"/>
        <end position="610"/>
    </location>
</feature>
<dbReference type="ESTHER" id="cioin-f6r8z1">
    <property type="family name" value="NLS3-Tex30"/>
</dbReference>
<feature type="region of interest" description="Disordered" evidence="1">
    <location>
        <begin position="870"/>
        <end position="893"/>
    </location>
</feature>
<feature type="compositionally biased region" description="Polar residues" evidence="1">
    <location>
        <begin position="628"/>
        <end position="640"/>
    </location>
</feature>
<organism evidence="2 3">
    <name type="scientific">Ciona intestinalis</name>
    <name type="common">Transparent sea squirt</name>
    <name type="synonym">Ascidia intestinalis</name>
    <dbReference type="NCBI Taxonomy" id="7719"/>
    <lineage>
        <taxon>Eukaryota</taxon>
        <taxon>Metazoa</taxon>
        <taxon>Chordata</taxon>
        <taxon>Tunicata</taxon>
        <taxon>Ascidiacea</taxon>
        <taxon>Phlebobranchia</taxon>
        <taxon>Cionidae</taxon>
        <taxon>Ciona</taxon>
    </lineage>
</organism>
<dbReference type="InterPro" id="IPR026555">
    <property type="entry name" value="NSL3/Tex30"/>
</dbReference>